<keyword evidence="8 11" id="KW-0406">Ion transport</keyword>
<evidence type="ECO:0000313" key="13">
    <source>
        <dbReference type="EMBL" id="GGI56319.1"/>
    </source>
</evidence>
<dbReference type="InterPro" id="IPR000568">
    <property type="entry name" value="ATP_synth_F0_asu"/>
</dbReference>
<keyword evidence="5 11" id="KW-0812">Transmembrane</keyword>
<dbReference type="SUPFAM" id="SSF81336">
    <property type="entry name" value="F1F0 ATP synthase subunit A"/>
    <property type="match status" value="1"/>
</dbReference>
<feature type="transmembrane region" description="Helical" evidence="11">
    <location>
        <begin position="241"/>
        <end position="263"/>
    </location>
</feature>
<dbReference type="PRINTS" id="PR00123">
    <property type="entry name" value="ATPASEA"/>
</dbReference>
<evidence type="ECO:0000256" key="9">
    <source>
        <dbReference type="ARBA" id="ARBA00023136"/>
    </source>
</evidence>
<feature type="transmembrane region" description="Helical" evidence="11">
    <location>
        <begin position="329"/>
        <end position="353"/>
    </location>
</feature>
<dbReference type="RefSeq" id="WP_229719577.1">
    <property type="nucleotide sequence ID" value="NZ_BMDQ01000001.1"/>
</dbReference>
<evidence type="ECO:0000256" key="10">
    <source>
        <dbReference type="ARBA" id="ARBA00023310"/>
    </source>
</evidence>
<proteinExistence type="inferred from homology"/>
<dbReference type="PANTHER" id="PTHR11410:SF0">
    <property type="entry name" value="ATP SYNTHASE SUBUNIT A"/>
    <property type="match status" value="1"/>
</dbReference>
<evidence type="ECO:0000256" key="12">
    <source>
        <dbReference type="RuleBase" id="RU000483"/>
    </source>
</evidence>
<dbReference type="InterPro" id="IPR045083">
    <property type="entry name" value="ATP_synth_F0_asu_bact/mt"/>
</dbReference>
<accession>A0ABQ2BW61</accession>
<dbReference type="Pfam" id="PF00119">
    <property type="entry name" value="ATP-synt_A"/>
    <property type="match status" value="1"/>
</dbReference>
<dbReference type="HAMAP" id="MF_01393">
    <property type="entry name" value="ATP_synth_a_bact"/>
    <property type="match status" value="1"/>
</dbReference>
<evidence type="ECO:0000256" key="8">
    <source>
        <dbReference type="ARBA" id="ARBA00023065"/>
    </source>
</evidence>
<reference evidence="14" key="1">
    <citation type="journal article" date="2019" name="Int. J. Syst. Evol. Microbiol.">
        <title>The Global Catalogue of Microorganisms (GCM) 10K type strain sequencing project: providing services to taxonomists for standard genome sequencing and annotation.</title>
        <authorList>
            <consortium name="The Broad Institute Genomics Platform"/>
            <consortium name="The Broad Institute Genome Sequencing Center for Infectious Disease"/>
            <person name="Wu L."/>
            <person name="Ma J."/>
        </authorList>
    </citation>
    <scope>NUCLEOTIDE SEQUENCE [LARGE SCALE GENOMIC DNA]</scope>
    <source>
        <strain evidence="14">CCM 8681</strain>
    </source>
</reference>
<evidence type="ECO:0000256" key="4">
    <source>
        <dbReference type="ARBA" id="ARBA00022547"/>
    </source>
</evidence>
<comment type="subcellular location">
    <subcellularLocation>
        <location evidence="11 12">Cell membrane</location>
        <topology evidence="11 12">Multi-pass membrane protein</topology>
    </subcellularLocation>
    <subcellularLocation>
        <location evidence="1">Membrane</location>
        <topology evidence="1">Multi-pass membrane protein</topology>
    </subcellularLocation>
</comment>
<keyword evidence="6 11" id="KW-0375">Hydrogen ion transport</keyword>
<protein>
    <recommendedName>
        <fullName evidence="11 12">ATP synthase subunit a</fullName>
    </recommendedName>
    <alternativeName>
        <fullName evidence="11">ATP synthase F0 sector subunit a</fullName>
    </alternativeName>
    <alternativeName>
        <fullName evidence="11">F-ATPase subunit 6</fullName>
    </alternativeName>
</protein>
<dbReference type="EMBL" id="BMDQ01000001">
    <property type="protein sequence ID" value="GGI56319.1"/>
    <property type="molecule type" value="Genomic_DNA"/>
</dbReference>
<dbReference type="CDD" id="cd00310">
    <property type="entry name" value="ATP-synt_Fo_a_6"/>
    <property type="match status" value="1"/>
</dbReference>
<gene>
    <name evidence="11 13" type="primary">atpB</name>
    <name evidence="13" type="ORF">GCM10011444_06280</name>
</gene>
<name>A0ABQ2BW61_9FLAO</name>
<organism evidence="13 14">
    <name type="scientific">Winogradskyella haliclonae</name>
    <dbReference type="NCBI Taxonomy" id="2048558"/>
    <lineage>
        <taxon>Bacteria</taxon>
        <taxon>Pseudomonadati</taxon>
        <taxon>Bacteroidota</taxon>
        <taxon>Flavobacteriia</taxon>
        <taxon>Flavobacteriales</taxon>
        <taxon>Flavobacteriaceae</taxon>
        <taxon>Winogradskyella</taxon>
    </lineage>
</organism>
<keyword evidence="10 11" id="KW-0066">ATP synthesis</keyword>
<dbReference type="NCBIfam" id="TIGR01131">
    <property type="entry name" value="ATP_synt_6_or_A"/>
    <property type="match status" value="1"/>
</dbReference>
<comment type="similarity">
    <text evidence="2 11 12">Belongs to the ATPase A chain family.</text>
</comment>
<comment type="caution">
    <text evidence="13">The sequence shown here is derived from an EMBL/GenBank/DDBJ whole genome shotgun (WGS) entry which is preliminary data.</text>
</comment>
<dbReference type="Proteomes" id="UP000624701">
    <property type="component" value="Unassembled WGS sequence"/>
</dbReference>
<comment type="function">
    <text evidence="11 12">Key component of the proton channel; it plays a direct role in the translocation of protons across the membrane.</text>
</comment>
<evidence type="ECO:0000256" key="11">
    <source>
        <dbReference type="HAMAP-Rule" id="MF_01393"/>
    </source>
</evidence>
<keyword evidence="14" id="KW-1185">Reference proteome</keyword>
<evidence type="ECO:0000256" key="2">
    <source>
        <dbReference type="ARBA" id="ARBA00006810"/>
    </source>
</evidence>
<evidence type="ECO:0000313" key="14">
    <source>
        <dbReference type="Proteomes" id="UP000624701"/>
    </source>
</evidence>
<feature type="transmembrane region" description="Helical" evidence="11">
    <location>
        <begin position="299"/>
        <end position="323"/>
    </location>
</feature>
<feature type="transmembrane region" description="Helical" evidence="11">
    <location>
        <begin position="181"/>
        <end position="199"/>
    </location>
</feature>
<evidence type="ECO:0000256" key="7">
    <source>
        <dbReference type="ARBA" id="ARBA00022989"/>
    </source>
</evidence>
<keyword evidence="4 11" id="KW-0138">CF(0)</keyword>
<evidence type="ECO:0000256" key="6">
    <source>
        <dbReference type="ARBA" id="ARBA00022781"/>
    </source>
</evidence>
<keyword evidence="11" id="KW-1003">Cell membrane</keyword>
<keyword evidence="3 11" id="KW-0813">Transport</keyword>
<feature type="transmembrane region" description="Helical" evidence="11">
    <location>
        <begin position="365"/>
        <end position="392"/>
    </location>
</feature>
<feature type="transmembrane region" description="Helical" evidence="11">
    <location>
        <begin position="269"/>
        <end position="287"/>
    </location>
</feature>
<evidence type="ECO:0000256" key="5">
    <source>
        <dbReference type="ARBA" id="ARBA00022692"/>
    </source>
</evidence>
<dbReference type="Gene3D" id="1.20.120.220">
    <property type="entry name" value="ATP synthase, F0 complex, subunit A"/>
    <property type="match status" value="1"/>
</dbReference>
<keyword evidence="9 11" id="KW-0472">Membrane</keyword>
<dbReference type="PANTHER" id="PTHR11410">
    <property type="entry name" value="ATP SYNTHASE SUBUNIT A"/>
    <property type="match status" value="1"/>
</dbReference>
<dbReference type="InterPro" id="IPR035908">
    <property type="entry name" value="F0_ATP_A_sf"/>
</dbReference>
<sequence>MKYNAKNTLKIISKLVFVNSFNVRTFAPNLKQGIFNPVRMRMNTLKNIILSALFIAVFSVSFASETKEGGEDEKFDPKEMILHHVKDAYGMHLFDWNDHPVSIPLPVITYTDKGLTMFSSSEFHHDYNGEVIVEKNGQRFVNVHEKVYVLDEGASGVTYDAEHHPTNAHRPKFDLSITRNVFMMWVSIAVLLLIFLTAARRYKKSEDNIPSGIASFIEPLVLFVRDEIAKPMIGEHKYKRYMPYLLTIFFFIWINNIFGLIPILNGANLSGNIAFTFTLAAITFIITTFSGNKNYWQHIFWMPGVPVPMKIFLMPIEIIGMFVKPISLMIRLFANITAGHVIILALMSLIFVFKTIAIAPVSVAFSLFITVIEVIVTAIQAYIFTILSALYFGMATEEAHH</sequence>
<evidence type="ECO:0000256" key="3">
    <source>
        <dbReference type="ARBA" id="ARBA00022448"/>
    </source>
</evidence>
<evidence type="ECO:0000256" key="1">
    <source>
        <dbReference type="ARBA" id="ARBA00004141"/>
    </source>
</evidence>
<keyword evidence="7 11" id="KW-1133">Transmembrane helix</keyword>